<keyword evidence="3" id="KW-1185">Reference proteome</keyword>
<name>A0A8K0DPB2_IGNLU</name>
<evidence type="ECO:0000313" key="2">
    <source>
        <dbReference type="EMBL" id="KAF2904015.1"/>
    </source>
</evidence>
<dbReference type="EMBL" id="VTPC01000877">
    <property type="protein sequence ID" value="KAF2904015.1"/>
    <property type="molecule type" value="Genomic_DNA"/>
</dbReference>
<feature type="domain" description="PiggyBac transposable element-derived protein" evidence="1">
    <location>
        <begin position="63"/>
        <end position="167"/>
    </location>
</feature>
<dbReference type="PANTHER" id="PTHR47272">
    <property type="entry name" value="DDE_TNP_1_7 DOMAIN-CONTAINING PROTEIN"/>
    <property type="match status" value="1"/>
</dbReference>
<evidence type="ECO:0000259" key="1">
    <source>
        <dbReference type="Pfam" id="PF13843"/>
    </source>
</evidence>
<dbReference type="OrthoDB" id="122438at2759"/>
<protein>
    <recommendedName>
        <fullName evidence="1">PiggyBac transposable element-derived protein domain-containing protein</fullName>
    </recommendedName>
</protein>
<dbReference type="InterPro" id="IPR029526">
    <property type="entry name" value="PGBD"/>
</dbReference>
<organism evidence="2 3">
    <name type="scientific">Ignelater luminosus</name>
    <name type="common">Cucubano</name>
    <name type="synonym">Pyrophorus luminosus</name>
    <dbReference type="NCBI Taxonomy" id="2038154"/>
    <lineage>
        <taxon>Eukaryota</taxon>
        <taxon>Metazoa</taxon>
        <taxon>Ecdysozoa</taxon>
        <taxon>Arthropoda</taxon>
        <taxon>Hexapoda</taxon>
        <taxon>Insecta</taxon>
        <taxon>Pterygota</taxon>
        <taxon>Neoptera</taxon>
        <taxon>Endopterygota</taxon>
        <taxon>Coleoptera</taxon>
        <taxon>Polyphaga</taxon>
        <taxon>Elateriformia</taxon>
        <taxon>Elateroidea</taxon>
        <taxon>Elateridae</taxon>
        <taxon>Agrypninae</taxon>
        <taxon>Pyrophorini</taxon>
        <taxon>Ignelater</taxon>
    </lineage>
</organism>
<dbReference type="Pfam" id="PF13843">
    <property type="entry name" value="DDE_Tnp_1_7"/>
    <property type="match status" value="1"/>
</dbReference>
<proteinExistence type="predicted"/>
<accession>A0A8K0DPB2</accession>
<sequence length="252" mass="28871">MEDSRILLTKQDLMDYWENLTGLESDDDVGISGTDSLDEPEQYLSLNEEICATKLKQLDLEFEIYAGHAESQVSLYHDNCYTSLSLMVYLAKEGIHSLGTVRRNCSLNCKLPTDLIVKSQPRGTSYKYVALVEGVDISSIIWKDNKCVTLLSSFIGRQRLCKVTKYDRKEKNTKDLLDSNMGRYIISLKNQFRAALAETWCYIGRCPLKRSRRSALENKIADERRKGPTQHVPPRKVRTDQLGHWSILKAKK</sequence>
<reference evidence="2" key="1">
    <citation type="submission" date="2019-08" db="EMBL/GenBank/DDBJ databases">
        <title>The genome of the North American firefly Photinus pyralis.</title>
        <authorList>
            <consortium name="Photinus pyralis genome working group"/>
            <person name="Fallon T.R."/>
            <person name="Sander Lower S.E."/>
            <person name="Weng J.-K."/>
        </authorList>
    </citation>
    <scope>NUCLEOTIDE SEQUENCE</scope>
    <source>
        <strain evidence="2">TRF0915ILg1</strain>
        <tissue evidence="2">Whole body</tissue>
    </source>
</reference>
<dbReference type="Proteomes" id="UP000801492">
    <property type="component" value="Unassembled WGS sequence"/>
</dbReference>
<evidence type="ECO:0000313" key="3">
    <source>
        <dbReference type="Proteomes" id="UP000801492"/>
    </source>
</evidence>
<gene>
    <name evidence="2" type="ORF">ILUMI_02160</name>
</gene>
<comment type="caution">
    <text evidence="2">The sequence shown here is derived from an EMBL/GenBank/DDBJ whole genome shotgun (WGS) entry which is preliminary data.</text>
</comment>
<dbReference type="AlphaFoldDB" id="A0A8K0DPB2"/>